<name>A0A8J7LNX7_9RHOB</name>
<dbReference type="Proteomes" id="UP000640583">
    <property type="component" value="Unassembled WGS sequence"/>
</dbReference>
<proteinExistence type="predicted"/>
<feature type="signal peptide" evidence="1">
    <location>
        <begin position="1"/>
        <end position="26"/>
    </location>
</feature>
<feature type="chain" id="PRO_5035267720" evidence="1">
    <location>
        <begin position="27"/>
        <end position="166"/>
    </location>
</feature>
<gene>
    <name evidence="2" type="ORF">H1D41_00030</name>
</gene>
<evidence type="ECO:0000313" key="2">
    <source>
        <dbReference type="EMBL" id="MBI1492017.1"/>
    </source>
</evidence>
<keyword evidence="3" id="KW-1185">Reference proteome</keyword>
<comment type="caution">
    <text evidence="2">The sequence shown here is derived from an EMBL/GenBank/DDBJ whole genome shotgun (WGS) entry which is preliminary data.</text>
</comment>
<evidence type="ECO:0000313" key="3">
    <source>
        <dbReference type="Proteomes" id="UP000640583"/>
    </source>
</evidence>
<protein>
    <submittedName>
        <fullName evidence="2">DUF4019 domain-containing protein</fullName>
    </submittedName>
</protein>
<dbReference type="InterPro" id="IPR025091">
    <property type="entry name" value="DUF4019"/>
</dbReference>
<accession>A0A8J7LNX7</accession>
<dbReference type="Gene3D" id="3.10.450.590">
    <property type="match status" value="1"/>
</dbReference>
<dbReference type="EMBL" id="JADCKQ010000001">
    <property type="protein sequence ID" value="MBI1492017.1"/>
    <property type="molecule type" value="Genomic_DNA"/>
</dbReference>
<reference evidence="2" key="1">
    <citation type="submission" date="2020-10" db="EMBL/GenBank/DDBJ databases">
        <title>Paenihalocynthiibacter styelae gen. nov., sp. nov., isolated from stalked sea squirt Styela clava.</title>
        <authorList>
            <person name="Kim Y.-O."/>
            <person name="Yoon J.-H."/>
        </authorList>
    </citation>
    <scope>NUCLEOTIDE SEQUENCE</scope>
    <source>
        <strain evidence="2">MYP1-1</strain>
    </source>
</reference>
<organism evidence="2 3">
    <name type="scientific">Halocynthiibacter styelae</name>
    <dbReference type="NCBI Taxonomy" id="2761955"/>
    <lineage>
        <taxon>Bacteria</taxon>
        <taxon>Pseudomonadati</taxon>
        <taxon>Pseudomonadota</taxon>
        <taxon>Alphaproteobacteria</taxon>
        <taxon>Rhodobacterales</taxon>
        <taxon>Paracoccaceae</taxon>
        <taxon>Halocynthiibacter</taxon>
    </lineage>
</organism>
<dbReference type="Pfam" id="PF13211">
    <property type="entry name" value="DUF4019"/>
    <property type="match status" value="1"/>
</dbReference>
<evidence type="ECO:0000256" key="1">
    <source>
        <dbReference type="SAM" id="SignalP"/>
    </source>
</evidence>
<sequence>MKVFQIRLLATLSVVLTTLFLQVALAQEEIESELIERTITVHNSYFQLREVEQYEAAYAMFTERQKNSVSLEEFSRHWGAIREKYGRLTHLTNTKVTWYRNPEGLYAAIDFRASYERLPIYCGFLVWSVDEDIKLQREEMTFLENHSGTLMTDADKQEAYQRVSCN</sequence>
<dbReference type="RefSeq" id="WP_228846988.1">
    <property type="nucleotide sequence ID" value="NZ_JADCKQ010000001.1"/>
</dbReference>
<dbReference type="AlphaFoldDB" id="A0A8J7LNX7"/>
<keyword evidence="1" id="KW-0732">Signal</keyword>